<sequence>MKLSMMKIRALVRKIVTAGFLGLGLAAAPVSLLGLTAPAAYAQGVPTVDTQNIAQEIRQLQQMIEDEILQNDQLLQLQDQFQTLQDQYAQLQETYDALTGLADLPEVIQTEMEDWLNGLLDQEFGNITDTIAAIQNGDWSGLTGSGSGEIRTQMERVLAEAGFDEDTLSEMARSGNGGAERVATAATTGAMVSAAGQNSYNEAGQSLERVDRLVGMIGEMETLKDSIDLNTRVTAENAIALVALTQLMSVGAVGEGQAGVIEAADRAEEDRFMDFTMPDLSAE</sequence>
<evidence type="ECO:0000313" key="3">
    <source>
        <dbReference type="EMBL" id="SFQ68550.1"/>
    </source>
</evidence>
<evidence type="ECO:0000256" key="1">
    <source>
        <dbReference type="SAM" id="Coils"/>
    </source>
</evidence>
<feature type="coiled-coil region" evidence="1">
    <location>
        <begin position="57"/>
        <end position="101"/>
    </location>
</feature>
<dbReference type="InterPro" id="IPR023220">
    <property type="entry name" value="T4SS_VirB5-domain"/>
</dbReference>
<dbReference type="SUPFAM" id="SSF101082">
    <property type="entry name" value="Typo IV secretion system protein TraC"/>
    <property type="match status" value="1"/>
</dbReference>
<protein>
    <submittedName>
        <fullName evidence="3">Type IV secretion system protein VirB5</fullName>
    </submittedName>
</protein>
<dbReference type="STRING" id="93684.SAMN05421853_12117"/>
<gene>
    <name evidence="3" type="ORF">SAMN05421853_12117</name>
</gene>
<dbReference type="RefSeq" id="WP_245760331.1">
    <property type="nucleotide sequence ID" value="NZ_FOXV01000021.1"/>
</dbReference>
<proteinExistence type="predicted"/>
<feature type="chain" id="PRO_5017297502" evidence="2">
    <location>
        <begin position="43"/>
        <end position="283"/>
    </location>
</feature>
<dbReference type="Pfam" id="PF07996">
    <property type="entry name" value="T4SS"/>
    <property type="match status" value="1"/>
</dbReference>
<dbReference type="Proteomes" id="UP000243106">
    <property type="component" value="Unassembled WGS sequence"/>
</dbReference>
<evidence type="ECO:0000313" key="4">
    <source>
        <dbReference type="Proteomes" id="UP000243106"/>
    </source>
</evidence>
<keyword evidence="2" id="KW-0732">Signal</keyword>
<keyword evidence="1" id="KW-0175">Coiled coil</keyword>
<dbReference type="EMBL" id="FOXV01000021">
    <property type="protein sequence ID" value="SFQ68550.1"/>
    <property type="molecule type" value="Genomic_DNA"/>
</dbReference>
<evidence type="ECO:0000256" key="2">
    <source>
        <dbReference type="SAM" id="SignalP"/>
    </source>
</evidence>
<name>A0A1I6AIQ5_9RHOB</name>
<organism evidence="3 4">
    <name type="scientific">Roseivivax halotolerans</name>
    <dbReference type="NCBI Taxonomy" id="93684"/>
    <lineage>
        <taxon>Bacteria</taxon>
        <taxon>Pseudomonadati</taxon>
        <taxon>Pseudomonadota</taxon>
        <taxon>Alphaproteobacteria</taxon>
        <taxon>Rhodobacterales</taxon>
        <taxon>Roseobacteraceae</taxon>
        <taxon>Roseivivax</taxon>
    </lineage>
</organism>
<keyword evidence="4" id="KW-1185">Reference proteome</keyword>
<accession>A0A1I6AIQ5</accession>
<dbReference type="AlphaFoldDB" id="A0A1I6AIQ5"/>
<feature type="signal peptide" evidence="2">
    <location>
        <begin position="1"/>
        <end position="42"/>
    </location>
</feature>
<dbReference type="InterPro" id="IPR014158">
    <property type="entry name" value="T4SS_VirB5"/>
</dbReference>
<dbReference type="Gene3D" id="1.20.58.430">
    <property type="entry name" value="Type IV secretion system, VirB5-domain"/>
    <property type="match status" value="1"/>
</dbReference>
<reference evidence="4" key="1">
    <citation type="submission" date="2016-10" db="EMBL/GenBank/DDBJ databases">
        <authorList>
            <person name="Varghese N."/>
            <person name="Submissions S."/>
        </authorList>
    </citation>
    <scope>NUCLEOTIDE SEQUENCE [LARGE SCALE GENOMIC DNA]</scope>
    <source>
        <strain evidence="4">JCM 10271</strain>
    </source>
</reference>